<name>A0A085N4S0_9BILA</name>
<dbReference type="EMBL" id="KL367555">
    <property type="protein sequence ID" value="KFD64466.1"/>
    <property type="molecule type" value="Genomic_DNA"/>
</dbReference>
<organism evidence="12">
    <name type="scientific">Trichuris suis</name>
    <name type="common">pig whipworm</name>
    <dbReference type="NCBI Taxonomy" id="68888"/>
    <lineage>
        <taxon>Eukaryota</taxon>
        <taxon>Metazoa</taxon>
        <taxon>Ecdysozoa</taxon>
        <taxon>Nematoda</taxon>
        <taxon>Enoplea</taxon>
        <taxon>Dorylaimia</taxon>
        <taxon>Trichinellida</taxon>
        <taxon>Trichuridae</taxon>
        <taxon>Trichuris</taxon>
    </lineage>
</organism>
<accession>A0A085N4S0</accession>
<evidence type="ECO:0000259" key="11">
    <source>
        <dbReference type="PROSITE" id="PS50994"/>
    </source>
</evidence>
<dbReference type="AlphaFoldDB" id="A0A085N4S0"/>
<dbReference type="PROSITE" id="PS50994">
    <property type="entry name" value="INTEGRASE"/>
    <property type="match status" value="1"/>
</dbReference>
<dbReference type="InterPro" id="IPR012337">
    <property type="entry name" value="RNaseH-like_sf"/>
</dbReference>
<dbReference type="InterPro" id="IPR043128">
    <property type="entry name" value="Rev_trsase/Diguanyl_cyclase"/>
</dbReference>
<dbReference type="Gene3D" id="3.30.420.10">
    <property type="entry name" value="Ribonuclease H-like superfamily/Ribonuclease H"/>
    <property type="match status" value="1"/>
</dbReference>
<evidence type="ECO:0000256" key="3">
    <source>
        <dbReference type="ARBA" id="ARBA00022679"/>
    </source>
</evidence>
<evidence type="ECO:0000256" key="6">
    <source>
        <dbReference type="ARBA" id="ARBA00022759"/>
    </source>
</evidence>
<reference evidence="12" key="1">
    <citation type="journal article" date="2014" name="Nat. Genet.">
        <title>Genome and transcriptome of the porcine whipworm Trichuris suis.</title>
        <authorList>
            <person name="Jex A.R."/>
            <person name="Nejsum P."/>
            <person name="Schwarz E.M."/>
            <person name="Hu L."/>
            <person name="Young N.D."/>
            <person name="Hall R.S."/>
            <person name="Korhonen P.K."/>
            <person name="Liao S."/>
            <person name="Thamsborg S."/>
            <person name="Xia J."/>
            <person name="Xu P."/>
            <person name="Wang S."/>
            <person name="Scheerlinck J.P."/>
            <person name="Hofmann A."/>
            <person name="Sternberg P.W."/>
            <person name="Wang J."/>
            <person name="Gasser R.B."/>
        </authorList>
    </citation>
    <scope>NUCLEOTIDE SEQUENCE [LARGE SCALE GENOMIC DNA]</scope>
    <source>
        <strain evidence="12">DCEP-RM93F</strain>
    </source>
</reference>
<dbReference type="GO" id="GO:0042575">
    <property type="term" value="C:DNA polymerase complex"/>
    <property type="evidence" value="ECO:0007669"/>
    <property type="project" value="UniProtKB-ARBA"/>
</dbReference>
<dbReference type="Pfam" id="PF00665">
    <property type="entry name" value="rve"/>
    <property type="match status" value="1"/>
</dbReference>
<feature type="compositionally biased region" description="Basic residues" evidence="9">
    <location>
        <begin position="231"/>
        <end position="247"/>
    </location>
</feature>
<evidence type="ECO:0000313" key="12">
    <source>
        <dbReference type="EMBL" id="KFD64466.1"/>
    </source>
</evidence>
<dbReference type="InterPro" id="IPR021109">
    <property type="entry name" value="Peptidase_aspartic_dom_sf"/>
</dbReference>
<feature type="domain" description="Reverse transcriptase" evidence="10">
    <location>
        <begin position="489"/>
        <end position="667"/>
    </location>
</feature>
<dbReference type="GO" id="GO:0003676">
    <property type="term" value="F:nucleic acid binding"/>
    <property type="evidence" value="ECO:0007669"/>
    <property type="project" value="InterPro"/>
</dbReference>
<dbReference type="FunFam" id="3.30.420.10:FF:000032">
    <property type="entry name" value="Retrovirus-related Pol polyprotein from transposon 297-like Protein"/>
    <property type="match status" value="1"/>
</dbReference>
<dbReference type="Pfam" id="PF17917">
    <property type="entry name" value="RT_RNaseH"/>
    <property type="match status" value="1"/>
</dbReference>
<dbReference type="Gene3D" id="1.10.340.70">
    <property type="match status" value="1"/>
</dbReference>
<evidence type="ECO:0000256" key="8">
    <source>
        <dbReference type="ARBA" id="ARBA00022918"/>
    </source>
</evidence>
<keyword evidence="4" id="KW-0548">Nucleotidyltransferase</keyword>
<keyword evidence="2" id="KW-0645">Protease</keyword>
<feature type="domain" description="Integrase catalytic" evidence="11">
    <location>
        <begin position="1013"/>
        <end position="1184"/>
    </location>
</feature>
<protein>
    <recommendedName>
        <fullName evidence="1">RNA-directed DNA polymerase</fullName>
        <ecNumber evidence="1">2.7.7.49</ecNumber>
    </recommendedName>
</protein>
<dbReference type="GO" id="GO:0008233">
    <property type="term" value="F:peptidase activity"/>
    <property type="evidence" value="ECO:0007669"/>
    <property type="project" value="UniProtKB-KW"/>
</dbReference>
<dbReference type="PROSITE" id="PS50878">
    <property type="entry name" value="RT_POL"/>
    <property type="match status" value="1"/>
</dbReference>
<dbReference type="Pfam" id="PF00078">
    <property type="entry name" value="RVT_1"/>
    <property type="match status" value="1"/>
</dbReference>
<keyword evidence="3" id="KW-0808">Transferase</keyword>
<dbReference type="Gene3D" id="3.10.10.10">
    <property type="entry name" value="HIV Type 1 Reverse Transcriptase, subunit A, domain 1"/>
    <property type="match status" value="1"/>
</dbReference>
<dbReference type="SUPFAM" id="SSF56672">
    <property type="entry name" value="DNA/RNA polymerases"/>
    <property type="match status" value="1"/>
</dbReference>
<dbReference type="CDD" id="cd09274">
    <property type="entry name" value="RNase_HI_RT_Ty3"/>
    <property type="match status" value="1"/>
</dbReference>
<keyword evidence="8" id="KW-0695">RNA-directed DNA polymerase</keyword>
<dbReference type="EC" id="2.7.7.49" evidence="1"/>
<feature type="region of interest" description="Disordered" evidence="9">
    <location>
        <begin position="228"/>
        <end position="250"/>
    </location>
</feature>
<dbReference type="GO" id="GO:0015074">
    <property type="term" value="P:DNA integration"/>
    <property type="evidence" value="ECO:0007669"/>
    <property type="project" value="InterPro"/>
</dbReference>
<evidence type="ECO:0000256" key="9">
    <source>
        <dbReference type="SAM" id="MobiDB-lite"/>
    </source>
</evidence>
<dbReference type="Gene3D" id="3.30.70.270">
    <property type="match status" value="2"/>
</dbReference>
<dbReference type="InterPro" id="IPR036397">
    <property type="entry name" value="RNaseH_sf"/>
</dbReference>
<dbReference type="FunFam" id="3.30.70.270:FF:000020">
    <property type="entry name" value="Transposon Tf2-6 polyprotein-like Protein"/>
    <property type="match status" value="1"/>
</dbReference>
<dbReference type="SUPFAM" id="SSF50630">
    <property type="entry name" value="Acid proteases"/>
    <property type="match status" value="1"/>
</dbReference>
<dbReference type="PANTHER" id="PTHR37984">
    <property type="entry name" value="PROTEIN CBG26694"/>
    <property type="match status" value="1"/>
</dbReference>
<dbReference type="InterPro" id="IPR041373">
    <property type="entry name" value="RT_RNaseH"/>
</dbReference>
<keyword evidence="6" id="KW-0255">Endonuclease</keyword>
<dbReference type="SUPFAM" id="SSF53098">
    <property type="entry name" value="Ribonuclease H-like"/>
    <property type="match status" value="1"/>
</dbReference>
<dbReference type="Proteomes" id="UP000030758">
    <property type="component" value="Unassembled WGS sequence"/>
</dbReference>
<dbReference type="InterPro" id="IPR050951">
    <property type="entry name" value="Retrovirus_Pol_polyprotein"/>
</dbReference>
<keyword evidence="5" id="KW-0540">Nuclease</keyword>
<feature type="region of interest" description="Disordered" evidence="9">
    <location>
        <begin position="1212"/>
        <end position="1233"/>
    </location>
</feature>
<evidence type="ECO:0000256" key="7">
    <source>
        <dbReference type="ARBA" id="ARBA00022801"/>
    </source>
</evidence>
<sequence length="1233" mass="138443">MATTSGDPMSEFPVQQDCPLKAEQSATSQVNAVRVELPQFDLEDIDTWLLMCENLLHDAGVVRQDTMFRKILAKLPAHYFRMVKHLVLQQPLAVDCSDQLKTCLPDRLGLAPSERLRKLEHLPPSLGNMKPSQLYGQLEQLYPNDVDHEIILEMFLKRLPLSISILCREKLKSHQLAQVAYMADVHFPLQSDYPASTLIAQAAVEDVPFPSSSDSLVAAAGLHAPLGRSTAPRRRWQPARVRGHRRPPRSERLSDFVDRWCRIHQRYGPQARNCLGDSAAIGNGYNSPLLFVRDVTGRRFLVDSGSEVSILPAQPPGPHRPLPGGPKLKAANGTTIDVFQTGRHEILDLGLGRTYPFKFVVAAVPNAILGADFLRQHGLIPDLKAARLRDGVTFLSATCSHCRRKAAARLVHVKLEHNLDVPIDGPSFQHVRNTPMFLSLADTPGEFPAVTMPGIQHCIQTRGPPAYARPRRLVPAKLDAAKRELDELVRRGILVPSQSQWASPIHLVPKDKGNCYRMVGCYERLNAITLPDRYPIPDIQTFADHLHGATIFSRIDLARAFAQIRMSPEDQQKTAITTPFGLYEYTRMPFGLRNAAQTFQRLMDSVFRGLPRVFVYIDDILVFSRSAQEHRADLQAVFQRLQKYRLTIRPDKCVFGKPQVQFLGFQLSDAGLTPLPKKVSDLINLSPPQNIADCRRFLGMVNYYHRFLPNLASTLLPLHQLANQPKRQPFQWLPEHGAAFQEAKQRLAQAATLAFPCSQVPTQVIADASDSAVGAVIQQRHGNRWVPVAFHSRKLSTSQLKWSTGDKELFALFSAVRRFRHLLEGQQDLQFCTDHKPLTHAFTAKSERSARVQRQLAFLSEFSTNIRHIGGAHNVVSDCLSRPPQTVNSTSYDVSCTDSKQLAEQQHSCPDVDALAANRSLVVEHRTIEGTSTQLLVDVSTGTSRPLVPRCLRRAIFDRFHSIHHPGIRATKRLLTERSVWQNMCSDIAFWWNTCLRCQSSKVGRHQRTQLLRPPAPSSRFEALHVDLVGPLPCSRGYQYIFTIVDRYTRYPEAIPLKDATATECARALLSWISRFGICLRLTSDRGRQFISDVWRELCQLLGIQSHTTLAYEPHQNGLVERMHRDLKASLMATLQGDPNWADTLPVVLMGMRAAFKPDIRTSAAELVLGETLRLPGQYFDRCPDEPHSEFAKDLRRAFAGYAQSKLPGTSLLQGAPCSSPPRYHQPLTSLPG</sequence>
<dbReference type="Pfam" id="PF23055">
    <property type="entry name" value="DUF7041"/>
    <property type="match status" value="1"/>
</dbReference>
<evidence type="ECO:0000256" key="2">
    <source>
        <dbReference type="ARBA" id="ARBA00022670"/>
    </source>
</evidence>
<dbReference type="Pfam" id="PF17921">
    <property type="entry name" value="Integrase_H2C2"/>
    <property type="match status" value="1"/>
</dbReference>
<evidence type="ECO:0000256" key="4">
    <source>
        <dbReference type="ARBA" id="ARBA00022695"/>
    </source>
</evidence>
<dbReference type="GO" id="GO:0006508">
    <property type="term" value="P:proteolysis"/>
    <property type="evidence" value="ECO:0007669"/>
    <property type="project" value="UniProtKB-KW"/>
</dbReference>
<dbReference type="InterPro" id="IPR043502">
    <property type="entry name" value="DNA/RNA_pol_sf"/>
</dbReference>
<dbReference type="InterPro" id="IPR055469">
    <property type="entry name" value="DUF7041"/>
</dbReference>
<evidence type="ECO:0000256" key="1">
    <source>
        <dbReference type="ARBA" id="ARBA00012493"/>
    </source>
</evidence>
<dbReference type="InterPro" id="IPR041588">
    <property type="entry name" value="Integrase_H2C2"/>
</dbReference>
<keyword evidence="7" id="KW-0378">Hydrolase</keyword>
<dbReference type="InterPro" id="IPR000477">
    <property type="entry name" value="RT_dom"/>
</dbReference>
<dbReference type="PANTHER" id="PTHR37984:SF5">
    <property type="entry name" value="PROTEIN NYNRIN-LIKE"/>
    <property type="match status" value="1"/>
</dbReference>
<evidence type="ECO:0000259" key="10">
    <source>
        <dbReference type="PROSITE" id="PS50878"/>
    </source>
</evidence>
<evidence type="ECO:0000256" key="5">
    <source>
        <dbReference type="ARBA" id="ARBA00022722"/>
    </source>
</evidence>
<dbReference type="GO" id="GO:0003964">
    <property type="term" value="F:RNA-directed DNA polymerase activity"/>
    <property type="evidence" value="ECO:0007669"/>
    <property type="project" value="UniProtKB-KW"/>
</dbReference>
<proteinExistence type="predicted"/>
<dbReference type="CDD" id="cd01647">
    <property type="entry name" value="RT_LTR"/>
    <property type="match status" value="1"/>
</dbReference>
<dbReference type="FunFam" id="3.10.10.10:FF:000007">
    <property type="entry name" value="Retrovirus-related Pol polyprotein from transposon 17.6-like Protein"/>
    <property type="match status" value="1"/>
</dbReference>
<dbReference type="GO" id="GO:0004519">
    <property type="term" value="F:endonuclease activity"/>
    <property type="evidence" value="ECO:0007669"/>
    <property type="project" value="UniProtKB-KW"/>
</dbReference>
<dbReference type="InterPro" id="IPR001584">
    <property type="entry name" value="Integrase_cat-core"/>
</dbReference>
<gene>
    <name evidence="12" type="ORF">M514_23313</name>
</gene>